<comment type="caution">
    <text evidence="5">The sequence shown here is derived from an EMBL/GenBank/DDBJ whole genome shotgun (WGS) entry which is preliminary data.</text>
</comment>
<protein>
    <submittedName>
        <fullName evidence="5">HIS3 protein</fullName>
    </submittedName>
</protein>
<evidence type="ECO:0000256" key="2">
    <source>
        <dbReference type="ARBA" id="ARBA00023102"/>
    </source>
</evidence>
<organism evidence="5 6">
    <name type="scientific">Symbiodinium pilosum</name>
    <name type="common">Dinoflagellate</name>
    <dbReference type="NCBI Taxonomy" id="2952"/>
    <lineage>
        <taxon>Eukaryota</taxon>
        <taxon>Sar</taxon>
        <taxon>Alveolata</taxon>
        <taxon>Dinophyceae</taxon>
        <taxon>Suessiales</taxon>
        <taxon>Symbiodiniaceae</taxon>
        <taxon>Symbiodinium</taxon>
    </lineage>
</organism>
<dbReference type="InterPro" id="IPR027443">
    <property type="entry name" value="IPNS-like_sf"/>
</dbReference>
<feature type="non-terminal residue" evidence="5">
    <location>
        <position position="1"/>
    </location>
</feature>
<dbReference type="SUPFAM" id="SSF54211">
    <property type="entry name" value="Ribosomal protein S5 domain 2-like"/>
    <property type="match status" value="2"/>
</dbReference>
<proteinExistence type="predicted"/>
<feature type="compositionally biased region" description="Basic and acidic residues" evidence="4">
    <location>
        <begin position="411"/>
        <end position="425"/>
    </location>
</feature>
<keyword evidence="6" id="KW-1185">Reference proteome</keyword>
<evidence type="ECO:0000256" key="3">
    <source>
        <dbReference type="ARBA" id="ARBA00023239"/>
    </source>
</evidence>
<gene>
    <name evidence="5" type="primary">HIS3</name>
    <name evidence="5" type="ORF">SPIL2461_LOCUS313</name>
</gene>
<evidence type="ECO:0000256" key="4">
    <source>
        <dbReference type="SAM" id="MobiDB-lite"/>
    </source>
</evidence>
<reference evidence="5" key="1">
    <citation type="submission" date="2021-02" db="EMBL/GenBank/DDBJ databases">
        <authorList>
            <person name="Dougan E. K."/>
            <person name="Rhodes N."/>
            <person name="Thang M."/>
            <person name="Chan C."/>
        </authorList>
    </citation>
    <scope>NUCLEOTIDE SEQUENCE</scope>
</reference>
<dbReference type="Gene3D" id="3.30.230.40">
    <property type="entry name" value="Imidazole glycerol phosphate dehydratase, domain 1"/>
    <property type="match status" value="2"/>
</dbReference>
<evidence type="ECO:0000256" key="1">
    <source>
        <dbReference type="ARBA" id="ARBA00022605"/>
    </source>
</evidence>
<evidence type="ECO:0000313" key="5">
    <source>
        <dbReference type="EMBL" id="CAE7155000.1"/>
    </source>
</evidence>
<dbReference type="Proteomes" id="UP000649617">
    <property type="component" value="Unassembled WGS sequence"/>
</dbReference>
<name>A0A812ISN5_SYMPI</name>
<keyword evidence="2" id="KW-0368">Histidine biosynthesis</keyword>
<accession>A0A812ISN5</accession>
<feature type="region of interest" description="Disordered" evidence="4">
    <location>
        <begin position="411"/>
        <end position="467"/>
    </location>
</feature>
<dbReference type="InterPro" id="IPR000807">
    <property type="entry name" value="ImidazoleglycerolP_deHydtase"/>
</dbReference>
<dbReference type="Gene3D" id="2.60.120.330">
    <property type="entry name" value="B-lactam Antibiotic, Isopenicillin N Synthase, Chain"/>
    <property type="match status" value="1"/>
</dbReference>
<dbReference type="InterPro" id="IPR038494">
    <property type="entry name" value="IGPD_sf"/>
</dbReference>
<dbReference type="GO" id="GO:0000105">
    <property type="term" value="P:L-histidine biosynthetic process"/>
    <property type="evidence" value="ECO:0007669"/>
    <property type="project" value="UniProtKB-KW"/>
</dbReference>
<dbReference type="OrthoDB" id="447729at2759"/>
<dbReference type="SUPFAM" id="SSF51197">
    <property type="entry name" value="Clavaminate synthase-like"/>
    <property type="match status" value="1"/>
</dbReference>
<keyword evidence="3" id="KW-0456">Lyase</keyword>
<sequence>MRAICQGDTWIDDHHSTEDVMITVGKALADALGDKAGCTRMGWAEGTEGSAKVLCVMDLSNRPGFCSNLQLQAQDEEFVDDVSVEMIHHCFESFVMNGLMTVHLLQAPAEAPATARETSLAAAEAKGQFSVPETTWRHTLEVFGAVHHEIPLAAERRRSTEPGCVVTWDEIALAAFIYFLMAMTTNVFDHGHVSQSEVEPTSSTQTVPTKTVQVEPVVEIPYEELKSLTPGVLDKLRKAFVGPRAYGAVAITGIPGYAEKRHKAFRAGIDLALLDPDGRARAAAVNNTYPGWSGTPGSETHPLQSSFLFNVKEELPNGKVDPFFGKNIFPSEEYRRTWVQFATSMYSVAVDVLRGCDKVLEQDVPTWTASPRSLAKMGDEGPALAGRFICYDSGFTREDRLLQTATEIKEEETAREKTAVHHDDGDGLASMRTHATPVKSAGHAADGMASMRTPTAPVKSAGHAGDGLASMRTHTTPVKSAGHAGDGLASMRTHTTPVKSAGHAGDGLASMRTHTTPVKSAGHAGDGLASMRTHTTLVK</sequence>
<dbReference type="AlphaFoldDB" id="A0A812ISN5"/>
<dbReference type="PANTHER" id="PTHR23133:SF2">
    <property type="entry name" value="IMIDAZOLEGLYCEROL-PHOSPHATE DEHYDRATASE"/>
    <property type="match status" value="1"/>
</dbReference>
<feature type="region of interest" description="Disordered" evidence="4">
    <location>
        <begin position="516"/>
        <end position="539"/>
    </location>
</feature>
<evidence type="ECO:0000313" key="6">
    <source>
        <dbReference type="Proteomes" id="UP000649617"/>
    </source>
</evidence>
<dbReference type="GO" id="GO:0004424">
    <property type="term" value="F:imidazoleglycerol-phosphate dehydratase activity"/>
    <property type="evidence" value="ECO:0007669"/>
    <property type="project" value="InterPro"/>
</dbReference>
<dbReference type="PANTHER" id="PTHR23133">
    <property type="entry name" value="IMIDAZOLEGLYCEROL-PHOSPHATE DEHYDRATASE HIS7"/>
    <property type="match status" value="1"/>
</dbReference>
<dbReference type="EMBL" id="CAJNIZ010000165">
    <property type="protein sequence ID" value="CAE7155000.1"/>
    <property type="molecule type" value="Genomic_DNA"/>
</dbReference>
<dbReference type="InterPro" id="IPR020568">
    <property type="entry name" value="Ribosomal_Su5_D2-typ_SF"/>
</dbReference>
<keyword evidence="1" id="KW-0028">Amino-acid biosynthesis</keyword>
<dbReference type="Pfam" id="PF00475">
    <property type="entry name" value="IGPD"/>
    <property type="match status" value="1"/>
</dbReference>